<proteinExistence type="predicted"/>
<dbReference type="EMBL" id="GBRH01210866">
    <property type="protein sequence ID" value="JAD87029.1"/>
    <property type="molecule type" value="Transcribed_RNA"/>
</dbReference>
<evidence type="ECO:0000313" key="2">
    <source>
        <dbReference type="EMBL" id="JAD87029.1"/>
    </source>
</evidence>
<feature type="region of interest" description="Disordered" evidence="1">
    <location>
        <begin position="1"/>
        <end position="20"/>
    </location>
</feature>
<protein>
    <submittedName>
        <fullName evidence="2">Uncharacterized protein</fullName>
    </submittedName>
</protein>
<accession>A0A0A9DEK7</accession>
<dbReference type="AlphaFoldDB" id="A0A0A9DEK7"/>
<sequence>MPMPMHGWRPMANEESNQKQTWPKLVSRWEVFFDGMDVADSQERNHHRAHTIDDMMRALFSCGRTEPSS</sequence>
<name>A0A0A9DEK7_ARUDO</name>
<organism evidence="2">
    <name type="scientific">Arundo donax</name>
    <name type="common">Giant reed</name>
    <name type="synonym">Donax arundinaceus</name>
    <dbReference type="NCBI Taxonomy" id="35708"/>
    <lineage>
        <taxon>Eukaryota</taxon>
        <taxon>Viridiplantae</taxon>
        <taxon>Streptophyta</taxon>
        <taxon>Embryophyta</taxon>
        <taxon>Tracheophyta</taxon>
        <taxon>Spermatophyta</taxon>
        <taxon>Magnoliopsida</taxon>
        <taxon>Liliopsida</taxon>
        <taxon>Poales</taxon>
        <taxon>Poaceae</taxon>
        <taxon>PACMAD clade</taxon>
        <taxon>Arundinoideae</taxon>
        <taxon>Arundineae</taxon>
        <taxon>Arundo</taxon>
    </lineage>
</organism>
<reference evidence="2" key="1">
    <citation type="submission" date="2014-09" db="EMBL/GenBank/DDBJ databases">
        <authorList>
            <person name="Magalhaes I.L.F."/>
            <person name="Oliveira U."/>
            <person name="Santos F.R."/>
            <person name="Vidigal T.H.D.A."/>
            <person name="Brescovit A.D."/>
            <person name="Santos A.J."/>
        </authorList>
    </citation>
    <scope>NUCLEOTIDE SEQUENCE</scope>
    <source>
        <tissue evidence="2">Shoot tissue taken approximately 20 cm above the soil surface</tissue>
    </source>
</reference>
<evidence type="ECO:0000256" key="1">
    <source>
        <dbReference type="SAM" id="MobiDB-lite"/>
    </source>
</evidence>
<reference evidence="2" key="2">
    <citation type="journal article" date="2015" name="Data Brief">
        <title>Shoot transcriptome of the giant reed, Arundo donax.</title>
        <authorList>
            <person name="Barrero R.A."/>
            <person name="Guerrero F.D."/>
            <person name="Moolhuijzen P."/>
            <person name="Goolsby J.A."/>
            <person name="Tidwell J."/>
            <person name="Bellgard S.E."/>
            <person name="Bellgard M.I."/>
        </authorList>
    </citation>
    <scope>NUCLEOTIDE SEQUENCE</scope>
    <source>
        <tissue evidence="2">Shoot tissue taken approximately 20 cm above the soil surface</tissue>
    </source>
</reference>